<evidence type="ECO:0000256" key="2">
    <source>
        <dbReference type="SAM" id="Phobius"/>
    </source>
</evidence>
<dbReference type="EMBL" id="DS113780">
    <property type="protein sequence ID" value="EAX95973.1"/>
    <property type="molecule type" value="Genomic_DNA"/>
</dbReference>
<accession>A2FGK7</accession>
<dbReference type="InterPro" id="IPR011050">
    <property type="entry name" value="Pectin_lyase_fold/virulence"/>
</dbReference>
<evidence type="ECO:0000313" key="4">
    <source>
        <dbReference type="Proteomes" id="UP000001542"/>
    </source>
</evidence>
<feature type="transmembrane region" description="Helical" evidence="2">
    <location>
        <begin position="311"/>
        <end position="333"/>
    </location>
</feature>
<evidence type="ECO:0000256" key="1">
    <source>
        <dbReference type="SAM" id="MobiDB-lite"/>
    </source>
</evidence>
<dbReference type="InParanoid" id="A2FGK7"/>
<dbReference type="VEuPathDB" id="TrichDB:TVAG_114840"/>
<reference evidence="3" key="1">
    <citation type="submission" date="2006-10" db="EMBL/GenBank/DDBJ databases">
        <authorList>
            <person name="Amadeo P."/>
            <person name="Zhao Q."/>
            <person name="Wortman J."/>
            <person name="Fraser-Liggett C."/>
            <person name="Carlton J."/>
        </authorList>
    </citation>
    <scope>NUCLEOTIDE SEQUENCE</scope>
    <source>
        <strain evidence="3">G3</strain>
    </source>
</reference>
<keyword evidence="4" id="KW-1185">Reference proteome</keyword>
<dbReference type="SUPFAM" id="SSF51126">
    <property type="entry name" value="Pectin lyase-like"/>
    <property type="match status" value="1"/>
</dbReference>
<dbReference type="Proteomes" id="UP000001542">
    <property type="component" value="Unassembled WGS sequence"/>
</dbReference>
<proteinExistence type="predicted"/>
<keyword evidence="2" id="KW-1133">Transmembrane helix</keyword>
<organism evidence="3 4">
    <name type="scientific">Trichomonas vaginalis (strain ATCC PRA-98 / G3)</name>
    <dbReference type="NCBI Taxonomy" id="412133"/>
    <lineage>
        <taxon>Eukaryota</taxon>
        <taxon>Metamonada</taxon>
        <taxon>Parabasalia</taxon>
        <taxon>Trichomonadida</taxon>
        <taxon>Trichomonadidae</taxon>
        <taxon>Trichomonas</taxon>
    </lineage>
</organism>
<keyword evidence="2" id="KW-0472">Membrane</keyword>
<dbReference type="AlphaFoldDB" id="A2FGK7"/>
<dbReference type="VEuPathDB" id="TrichDB:TVAGG3_0037200"/>
<dbReference type="KEGG" id="tva:4753738"/>
<feature type="region of interest" description="Disordered" evidence="1">
    <location>
        <begin position="343"/>
        <end position="375"/>
    </location>
</feature>
<protein>
    <submittedName>
        <fullName evidence="3">Uncharacterized protein</fullName>
    </submittedName>
</protein>
<dbReference type="RefSeq" id="XP_001308903.1">
    <property type="nucleotide sequence ID" value="XM_001308902.1"/>
</dbReference>
<gene>
    <name evidence="3" type="ORF">TVAG_114840</name>
</gene>
<evidence type="ECO:0000313" key="3">
    <source>
        <dbReference type="EMBL" id="EAX95973.1"/>
    </source>
</evidence>
<sequence>MLISKSFSSLFYGKFNLKLQGSKFSHFLKPVIYFDSTRYITGAMFRDTQTFTDAKISQCEFYQIQSHAIYCNKNIANISISRSTFFSCYAIEKYDPHGGAIYFIDFLLEIEASSFTSCYCLDTGSCLFINSSKAFIDSISISNCSLNRPCKSCTSKVASKYGKMKFVNNSLSLTPKISAFYVTLTELGGIEYITTANSKRDSINVYSSAVPLHYGNIINCSAESGLFSCSNKDTFITSYYFSMNDGYLCTFEKKNLLIFTDCIFLDYDSRPNGGNFAIRGTFYLKGANFTPIYNTPVIEEVLQEKHTLRKLVAFLVFLIFIILSGFILFKFYMKNIPDYEEPSEKIESTSTSPEDTSENQRVITKRPTKSKTMNF</sequence>
<reference evidence="3" key="2">
    <citation type="journal article" date="2007" name="Science">
        <title>Draft genome sequence of the sexually transmitted pathogen Trichomonas vaginalis.</title>
        <authorList>
            <person name="Carlton J.M."/>
            <person name="Hirt R.P."/>
            <person name="Silva J.C."/>
            <person name="Delcher A.L."/>
            <person name="Schatz M."/>
            <person name="Zhao Q."/>
            <person name="Wortman J.R."/>
            <person name="Bidwell S.L."/>
            <person name="Alsmark U.C.M."/>
            <person name="Besteiro S."/>
            <person name="Sicheritz-Ponten T."/>
            <person name="Noel C.J."/>
            <person name="Dacks J.B."/>
            <person name="Foster P.G."/>
            <person name="Simillion C."/>
            <person name="Van de Peer Y."/>
            <person name="Miranda-Saavedra D."/>
            <person name="Barton G.J."/>
            <person name="Westrop G.D."/>
            <person name="Mueller S."/>
            <person name="Dessi D."/>
            <person name="Fiori P.L."/>
            <person name="Ren Q."/>
            <person name="Paulsen I."/>
            <person name="Zhang H."/>
            <person name="Bastida-Corcuera F.D."/>
            <person name="Simoes-Barbosa A."/>
            <person name="Brown M.T."/>
            <person name="Hayes R.D."/>
            <person name="Mukherjee M."/>
            <person name="Okumura C.Y."/>
            <person name="Schneider R."/>
            <person name="Smith A.J."/>
            <person name="Vanacova S."/>
            <person name="Villalvazo M."/>
            <person name="Haas B.J."/>
            <person name="Pertea M."/>
            <person name="Feldblyum T.V."/>
            <person name="Utterback T.R."/>
            <person name="Shu C.L."/>
            <person name="Osoegawa K."/>
            <person name="de Jong P.J."/>
            <person name="Hrdy I."/>
            <person name="Horvathova L."/>
            <person name="Zubacova Z."/>
            <person name="Dolezal P."/>
            <person name="Malik S.B."/>
            <person name="Logsdon J.M. Jr."/>
            <person name="Henze K."/>
            <person name="Gupta A."/>
            <person name="Wang C.C."/>
            <person name="Dunne R.L."/>
            <person name="Upcroft J.A."/>
            <person name="Upcroft P."/>
            <person name="White O."/>
            <person name="Salzberg S.L."/>
            <person name="Tang P."/>
            <person name="Chiu C.-H."/>
            <person name="Lee Y.-S."/>
            <person name="Embley T.M."/>
            <person name="Coombs G.H."/>
            <person name="Mottram J.C."/>
            <person name="Tachezy J."/>
            <person name="Fraser-Liggett C.M."/>
            <person name="Johnson P.J."/>
        </authorList>
    </citation>
    <scope>NUCLEOTIDE SEQUENCE [LARGE SCALE GENOMIC DNA]</scope>
    <source>
        <strain evidence="3">G3</strain>
    </source>
</reference>
<keyword evidence="2" id="KW-0812">Transmembrane</keyword>
<name>A2FGK7_TRIV3</name>